<dbReference type="InterPro" id="IPR056935">
    <property type="entry name" value="Rv0428c-like_C"/>
</dbReference>
<dbReference type="PATRIC" id="fig|361041.3.peg.1773"/>
<reference evidence="2 3" key="1">
    <citation type="submission" date="2015-03" db="EMBL/GenBank/DDBJ databases">
        <authorList>
            <person name="Hassan Y.I."/>
            <person name="Lepp D."/>
            <person name="Zhou T."/>
        </authorList>
    </citation>
    <scope>NUCLEOTIDE SEQUENCE [LARGE SCALE GENOMIC DNA]</scope>
    <source>
        <strain evidence="2 3">GH2-10</strain>
    </source>
</reference>
<feature type="domain" description="N-acetyltransferase" evidence="1">
    <location>
        <begin position="107"/>
        <end position="252"/>
    </location>
</feature>
<dbReference type="Gene3D" id="3.40.630.30">
    <property type="match status" value="1"/>
</dbReference>
<dbReference type="PANTHER" id="PTHR43072:SF60">
    <property type="entry name" value="L-2,4-DIAMINOBUTYRIC ACID ACETYLTRANSFERASE"/>
    <property type="match status" value="1"/>
</dbReference>
<keyword evidence="3" id="KW-1185">Reference proteome</keyword>
<comment type="caution">
    <text evidence="2">The sequence shown here is derived from an EMBL/GenBank/DDBJ whole genome shotgun (WGS) entry which is preliminary data.</text>
</comment>
<dbReference type="InterPro" id="IPR000182">
    <property type="entry name" value="GNAT_dom"/>
</dbReference>
<evidence type="ECO:0000313" key="2">
    <source>
        <dbReference type="EMBL" id="KKB78350.1"/>
    </source>
</evidence>
<dbReference type="AlphaFoldDB" id="A0A0F5L7Y4"/>
<dbReference type="OrthoDB" id="9775595at2"/>
<dbReference type="InterPro" id="IPR016181">
    <property type="entry name" value="Acyl_CoA_acyltransferase"/>
</dbReference>
<dbReference type="PANTHER" id="PTHR43072">
    <property type="entry name" value="N-ACETYLTRANSFERASE"/>
    <property type="match status" value="1"/>
</dbReference>
<organism evidence="2 3">
    <name type="scientific">Devosia soli</name>
    <dbReference type="NCBI Taxonomy" id="361041"/>
    <lineage>
        <taxon>Bacteria</taxon>
        <taxon>Pseudomonadati</taxon>
        <taxon>Pseudomonadota</taxon>
        <taxon>Alphaproteobacteria</taxon>
        <taxon>Hyphomicrobiales</taxon>
        <taxon>Devosiaceae</taxon>
        <taxon>Devosia</taxon>
    </lineage>
</organism>
<dbReference type="Proteomes" id="UP000033514">
    <property type="component" value="Unassembled WGS sequence"/>
</dbReference>
<sequence length="252" mass="27241">MTQFPLPSVDTFERAGLECWPGIDVKWDGNWVRRAAGGYTKRANSVQCFDPNDDADVEDRIIGASSWLVVRGVKPVFRITPLSAPALNEALDEAGWQTIDHSYLYAMELGDHAPDPKGRLLPLLDPAFLAAQQKLQGHDDAMMARMTALLAVMAVPATGIVIERDGQAVAAGLMAISNGIVITGNVITDPTRRRQGLAGAMMRTGLHWAREKGAKIAALNVQADNLGAQGLYQGLGFAHQYDYSYRIPGAAK</sequence>
<dbReference type="GO" id="GO:0016747">
    <property type="term" value="F:acyltransferase activity, transferring groups other than amino-acyl groups"/>
    <property type="evidence" value="ECO:0007669"/>
    <property type="project" value="InterPro"/>
</dbReference>
<dbReference type="EMBL" id="LAJG01000022">
    <property type="protein sequence ID" value="KKB78350.1"/>
    <property type="molecule type" value="Genomic_DNA"/>
</dbReference>
<dbReference type="STRING" id="361041.VW35_12005"/>
<dbReference type="PROSITE" id="PS51186">
    <property type="entry name" value="GNAT"/>
    <property type="match status" value="1"/>
</dbReference>
<evidence type="ECO:0000313" key="3">
    <source>
        <dbReference type="Proteomes" id="UP000033514"/>
    </source>
</evidence>
<gene>
    <name evidence="2" type="ORF">VW35_12005</name>
</gene>
<accession>A0A0F5L7Y4</accession>
<dbReference type="Pfam" id="PF24553">
    <property type="entry name" value="Rv0428c_C"/>
    <property type="match status" value="1"/>
</dbReference>
<name>A0A0F5L7Y4_9HYPH</name>
<dbReference type="CDD" id="cd04301">
    <property type="entry name" value="NAT_SF"/>
    <property type="match status" value="1"/>
</dbReference>
<protein>
    <recommendedName>
        <fullName evidence="1">N-acetyltransferase domain-containing protein</fullName>
    </recommendedName>
</protein>
<dbReference type="SUPFAM" id="SSF55729">
    <property type="entry name" value="Acyl-CoA N-acyltransferases (Nat)"/>
    <property type="match status" value="1"/>
</dbReference>
<evidence type="ECO:0000259" key="1">
    <source>
        <dbReference type="PROSITE" id="PS51186"/>
    </source>
</evidence>
<proteinExistence type="predicted"/>
<dbReference type="RefSeq" id="WP_046143281.1">
    <property type="nucleotide sequence ID" value="NZ_LAJG01000022.1"/>
</dbReference>